<sequence>MSNLAVKLQQQRQEQHKHMPEQQQTVVITRRPTITVGEKVLIVAFLSVLLFAAVQIVSNSVTVYQSNIAIQKIEAQIQDQQKINSDLTVQVKELSTYERIMAEAKKQGLNLNPDNVKNVKVVNE</sequence>
<dbReference type="InterPro" id="IPR007060">
    <property type="entry name" value="FtsL/DivIC"/>
</dbReference>
<evidence type="ECO:0000256" key="7">
    <source>
        <dbReference type="HAMAP-Rule" id="MF_00910"/>
    </source>
</evidence>
<comment type="caution">
    <text evidence="10">The sequence shown here is derived from an EMBL/GenBank/DDBJ whole genome shotgun (WGS) entry which is preliminary data.</text>
</comment>
<dbReference type="GO" id="GO:0005886">
    <property type="term" value="C:plasma membrane"/>
    <property type="evidence" value="ECO:0007669"/>
    <property type="project" value="UniProtKB-SubCell"/>
</dbReference>
<evidence type="ECO:0000256" key="4">
    <source>
        <dbReference type="ARBA" id="ARBA00022989"/>
    </source>
</evidence>
<name>A0A6I2M6P4_9BACI</name>
<evidence type="ECO:0000256" key="1">
    <source>
        <dbReference type="ARBA" id="ARBA00022475"/>
    </source>
</evidence>
<comment type="function">
    <text evidence="7">Essential cell division protein.</text>
</comment>
<comment type="subcellular location">
    <subcellularLocation>
        <location evidence="7">Cell membrane</location>
        <topology evidence="7">Single-pass type II membrane protein</topology>
    </subcellularLocation>
    <text evidence="7">Localizes to the division septum where it forms a ring structure.</text>
</comment>
<dbReference type="Pfam" id="PF04977">
    <property type="entry name" value="DivIC"/>
    <property type="match status" value="1"/>
</dbReference>
<evidence type="ECO:0000256" key="2">
    <source>
        <dbReference type="ARBA" id="ARBA00022618"/>
    </source>
</evidence>
<evidence type="ECO:0000313" key="11">
    <source>
        <dbReference type="Proteomes" id="UP000441585"/>
    </source>
</evidence>
<gene>
    <name evidence="7 10" type="primary">ftsL</name>
    <name evidence="10" type="ORF">GJU41_06210</name>
</gene>
<reference evidence="10 11" key="1">
    <citation type="submission" date="2019-11" db="EMBL/GenBank/DDBJ databases">
        <title>Bacillus idriensis genome.</title>
        <authorList>
            <person name="Konopka E.N."/>
            <person name="Newman J.D."/>
        </authorList>
    </citation>
    <scope>NUCLEOTIDE SEQUENCE [LARGE SCALE GENOMIC DNA]</scope>
    <source>
        <strain evidence="10 11">DSM 19097</strain>
    </source>
</reference>
<keyword evidence="11" id="KW-1185">Reference proteome</keyword>
<evidence type="ECO:0000256" key="9">
    <source>
        <dbReference type="SAM" id="MobiDB-lite"/>
    </source>
</evidence>
<evidence type="ECO:0000256" key="5">
    <source>
        <dbReference type="ARBA" id="ARBA00023136"/>
    </source>
</evidence>
<evidence type="ECO:0000256" key="3">
    <source>
        <dbReference type="ARBA" id="ARBA00022692"/>
    </source>
</evidence>
<dbReference type="HAMAP" id="MF_00910">
    <property type="entry name" value="FtsL"/>
    <property type="match status" value="1"/>
</dbReference>
<keyword evidence="6 7" id="KW-0131">Cell cycle</keyword>
<dbReference type="Proteomes" id="UP000441585">
    <property type="component" value="Unassembled WGS sequence"/>
</dbReference>
<evidence type="ECO:0000256" key="8">
    <source>
        <dbReference type="NCBIfam" id="TIGR02209"/>
    </source>
</evidence>
<dbReference type="GO" id="GO:0032153">
    <property type="term" value="C:cell division site"/>
    <property type="evidence" value="ECO:0007669"/>
    <property type="project" value="UniProtKB-UniRule"/>
</dbReference>
<comment type="similarity">
    <text evidence="7">Belongs to the FtsL family.</text>
</comment>
<accession>A0A6I2M6P4</accession>
<feature type="region of interest" description="Disordered" evidence="9">
    <location>
        <begin position="1"/>
        <end position="23"/>
    </location>
</feature>
<proteinExistence type="inferred from homology"/>
<dbReference type="GO" id="GO:0043093">
    <property type="term" value="P:FtsZ-dependent cytokinesis"/>
    <property type="evidence" value="ECO:0007669"/>
    <property type="project" value="UniProtKB-UniRule"/>
</dbReference>
<dbReference type="EMBL" id="WKKF01000001">
    <property type="protein sequence ID" value="MRX53559.1"/>
    <property type="molecule type" value="Genomic_DNA"/>
</dbReference>
<dbReference type="AlphaFoldDB" id="A0A6I2M6P4"/>
<dbReference type="NCBIfam" id="TIGR02209">
    <property type="entry name" value="ftsL_broad"/>
    <property type="match status" value="1"/>
</dbReference>
<keyword evidence="1 7" id="KW-1003">Cell membrane</keyword>
<keyword evidence="3 7" id="KW-0812">Transmembrane</keyword>
<dbReference type="InterPro" id="IPR011922">
    <property type="entry name" value="Cell_div_FtsL"/>
</dbReference>
<feature type="compositionally biased region" description="Polar residues" evidence="9">
    <location>
        <begin position="1"/>
        <end position="12"/>
    </location>
</feature>
<evidence type="ECO:0000256" key="6">
    <source>
        <dbReference type="ARBA" id="ARBA00023306"/>
    </source>
</evidence>
<organism evidence="10 11">
    <name type="scientific">Metabacillus idriensis</name>
    <dbReference type="NCBI Taxonomy" id="324768"/>
    <lineage>
        <taxon>Bacteria</taxon>
        <taxon>Bacillati</taxon>
        <taxon>Bacillota</taxon>
        <taxon>Bacilli</taxon>
        <taxon>Bacillales</taxon>
        <taxon>Bacillaceae</taxon>
        <taxon>Metabacillus</taxon>
    </lineage>
</organism>
<protein>
    <recommendedName>
        <fullName evidence="7 8">Cell division protein FtsL</fullName>
    </recommendedName>
</protein>
<keyword evidence="5 7" id="KW-0472">Membrane</keyword>
<keyword evidence="4 7" id="KW-1133">Transmembrane helix</keyword>
<dbReference type="RefSeq" id="WP_154318165.1">
    <property type="nucleotide sequence ID" value="NZ_CAJFZX010000003.1"/>
</dbReference>
<evidence type="ECO:0000313" key="10">
    <source>
        <dbReference type="EMBL" id="MRX53559.1"/>
    </source>
</evidence>
<keyword evidence="2 7" id="KW-0132">Cell division</keyword>
<feature type="transmembrane region" description="Helical" evidence="7">
    <location>
        <begin position="40"/>
        <end position="58"/>
    </location>
</feature>